<evidence type="ECO:0000256" key="8">
    <source>
        <dbReference type="SAM" id="Phobius"/>
    </source>
</evidence>
<keyword evidence="7 8" id="KW-0472">Membrane</keyword>
<keyword evidence="4" id="KW-1003">Cell membrane</keyword>
<accession>A0ABS5TIN5</accession>
<keyword evidence="3" id="KW-0813">Transport</keyword>
<evidence type="ECO:0000313" key="10">
    <source>
        <dbReference type="Proteomes" id="UP001197247"/>
    </source>
</evidence>
<dbReference type="InterPro" id="IPR011606">
    <property type="entry name" value="Brnchd-chn_aa_trnsp_permease"/>
</dbReference>
<dbReference type="Proteomes" id="UP001197247">
    <property type="component" value="Unassembled WGS sequence"/>
</dbReference>
<organism evidence="9 10">
    <name type="scientific">Kineosporia corallincola</name>
    <dbReference type="NCBI Taxonomy" id="2835133"/>
    <lineage>
        <taxon>Bacteria</taxon>
        <taxon>Bacillati</taxon>
        <taxon>Actinomycetota</taxon>
        <taxon>Actinomycetes</taxon>
        <taxon>Kineosporiales</taxon>
        <taxon>Kineosporiaceae</taxon>
        <taxon>Kineosporia</taxon>
    </lineage>
</organism>
<comment type="similarity">
    <text evidence="2">Belongs to the AzlC family.</text>
</comment>
<dbReference type="RefSeq" id="WP_214156551.1">
    <property type="nucleotide sequence ID" value="NZ_JAHBAY010000005.1"/>
</dbReference>
<sequence length="254" mass="25656">MPTHDTGPARGYLAGARIGAGLAAGSFVLALTFGAVASQESWGSLAPVVASLVIFSGSAQFALVTALASGGAAWAAVASAALINLRFLPMAIAVTPALHGGRLRRALEGQAVVDGSWVAAHEGGDRFNRATLIGATLAQWPAWVSGTALGVLISPPPDLTQTLGLDVVFPAFFAVLLIDELRSSEKAFAAGLVGGTLTAALLIVLPTGPALLGGSCAALIGLRTDRKLRGAGILPVKDTSAVQDSIGDTTREIR</sequence>
<keyword evidence="5 8" id="KW-0812">Transmembrane</keyword>
<proteinExistence type="inferred from homology"/>
<dbReference type="EMBL" id="JAHBAY010000005">
    <property type="protein sequence ID" value="MBT0770264.1"/>
    <property type="molecule type" value="Genomic_DNA"/>
</dbReference>
<keyword evidence="6 8" id="KW-1133">Transmembrane helix</keyword>
<evidence type="ECO:0000256" key="2">
    <source>
        <dbReference type="ARBA" id="ARBA00010735"/>
    </source>
</evidence>
<evidence type="ECO:0000256" key="1">
    <source>
        <dbReference type="ARBA" id="ARBA00004651"/>
    </source>
</evidence>
<comment type="subcellular location">
    <subcellularLocation>
        <location evidence="1">Cell membrane</location>
        <topology evidence="1">Multi-pass membrane protein</topology>
    </subcellularLocation>
</comment>
<feature type="transmembrane region" description="Helical" evidence="8">
    <location>
        <begin position="12"/>
        <end position="36"/>
    </location>
</feature>
<keyword evidence="10" id="KW-1185">Reference proteome</keyword>
<gene>
    <name evidence="9" type="ORF">KIH74_15085</name>
</gene>
<evidence type="ECO:0000256" key="4">
    <source>
        <dbReference type="ARBA" id="ARBA00022475"/>
    </source>
</evidence>
<dbReference type="PANTHER" id="PTHR34979">
    <property type="entry name" value="INNER MEMBRANE PROTEIN YGAZ"/>
    <property type="match status" value="1"/>
</dbReference>
<dbReference type="Pfam" id="PF03591">
    <property type="entry name" value="AzlC"/>
    <property type="match status" value="1"/>
</dbReference>
<evidence type="ECO:0000313" key="9">
    <source>
        <dbReference type="EMBL" id="MBT0770264.1"/>
    </source>
</evidence>
<comment type="caution">
    <text evidence="9">The sequence shown here is derived from an EMBL/GenBank/DDBJ whole genome shotgun (WGS) entry which is preliminary data.</text>
</comment>
<evidence type="ECO:0000256" key="3">
    <source>
        <dbReference type="ARBA" id="ARBA00022448"/>
    </source>
</evidence>
<evidence type="ECO:0000256" key="6">
    <source>
        <dbReference type="ARBA" id="ARBA00022989"/>
    </source>
</evidence>
<reference evidence="9 10" key="1">
    <citation type="submission" date="2021-05" db="EMBL/GenBank/DDBJ databases">
        <title>Kineosporia and Streptomyces sp. nov. two new marine actinobacteria isolated from Coral.</title>
        <authorList>
            <person name="Buangrab K."/>
            <person name="Sutthacheep M."/>
            <person name="Yeemin T."/>
            <person name="Harunari E."/>
            <person name="Igarashi Y."/>
            <person name="Kanchanasin P."/>
            <person name="Tanasupawat S."/>
            <person name="Phongsopitanun W."/>
        </authorList>
    </citation>
    <scope>NUCLEOTIDE SEQUENCE [LARGE SCALE GENOMIC DNA]</scope>
    <source>
        <strain evidence="9 10">J2-2</strain>
    </source>
</reference>
<feature type="transmembrane region" description="Helical" evidence="8">
    <location>
        <begin position="132"/>
        <end position="153"/>
    </location>
</feature>
<feature type="transmembrane region" description="Helical" evidence="8">
    <location>
        <begin position="159"/>
        <end position="178"/>
    </location>
</feature>
<protein>
    <submittedName>
        <fullName evidence="9">AzlC family ABC transporter permease</fullName>
    </submittedName>
</protein>
<evidence type="ECO:0000256" key="5">
    <source>
        <dbReference type="ARBA" id="ARBA00022692"/>
    </source>
</evidence>
<feature type="transmembrane region" description="Helical" evidence="8">
    <location>
        <begin position="187"/>
        <end position="205"/>
    </location>
</feature>
<dbReference type="PANTHER" id="PTHR34979:SF1">
    <property type="entry name" value="INNER MEMBRANE PROTEIN YGAZ"/>
    <property type="match status" value="1"/>
</dbReference>
<evidence type="ECO:0000256" key="7">
    <source>
        <dbReference type="ARBA" id="ARBA00023136"/>
    </source>
</evidence>
<name>A0ABS5TIN5_9ACTN</name>